<dbReference type="PANTHER" id="PTHR44943:SF4">
    <property type="entry name" value="TPR REPEAT-CONTAINING PROTEIN MJ0798"/>
    <property type="match status" value="1"/>
</dbReference>
<dbReference type="EMBL" id="CT867999">
    <property type="protein sequence ID" value="CAK58904.1"/>
    <property type="molecule type" value="Genomic_DNA"/>
</dbReference>
<gene>
    <name evidence="3" type="ORF">GSPATT00029534001</name>
</gene>
<reference evidence="3 4" key="1">
    <citation type="journal article" date="2006" name="Nature">
        <title>Global trends of whole-genome duplications revealed by the ciliate Paramecium tetraurelia.</title>
        <authorList>
            <consortium name="Genoscope"/>
            <person name="Aury J.-M."/>
            <person name="Jaillon O."/>
            <person name="Duret L."/>
            <person name="Noel B."/>
            <person name="Jubin C."/>
            <person name="Porcel B.M."/>
            <person name="Segurens B."/>
            <person name="Daubin V."/>
            <person name="Anthouard V."/>
            <person name="Aiach N."/>
            <person name="Arnaiz O."/>
            <person name="Billaut A."/>
            <person name="Beisson J."/>
            <person name="Blanc I."/>
            <person name="Bouhouche K."/>
            <person name="Camara F."/>
            <person name="Duharcourt S."/>
            <person name="Guigo R."/>
            <person name="Gogendeau D."/>
            <person name="Katinka M."/>
            <person name="Keller A.-M."/>
            <person name="Kissmehl R."/>
            <person name="Klotz C."/>
            <person name="Koll F."/>
            <person name="Le Moue A."/>
            <person name="Lepere C."/>
            <person name="Malinsky S."/>
            <person name="Nowacki M."/>
            <person name="Nowak J.K."/>
            <person name="Plattner H."/>
            <person name="Poulain J."/>
            <person name="Ruiz F."/>
            <person name="Serrano V."/>
            <person name="Zagulski M."/>
            <person name="Dessen P."/>
            <person name="Betermier M."/>
            <person name="Weissenbach J."/>
            <person name="Scarpelli C."/>
            <person name="Schachter V."/>
            <person name="Sperling L."/>
            <person name="Meyer E."/>
            <person name="Cohen J."/>
            <person name="Wincker P."/>
        </authorList>
    </citation>
    <scope>NUCLEOTIDE SEQUENCE [LARGE SCALE GENOMIC DNA]</scope>
    <source>
        <strain evidence="3 4">Stock d4-2</strain>
    </source>
</reference>
<dbReference type="AlphaFoldDB" id="A0BK37"/>
<evidence type="ECO:0000313" key="3">
    <source>
        <dbReference type="EMBL" id="CAK58904.1"/>
    </source>
</evidence>
<proteinExistence type="predicted"/>
<organism evidence="3 4">
    <name type="scientific">Paramecium tetraurelia</name>
    <dbReference type="NCBI Taxonomy" id="5888"/>
    <lineage>
        <taxon>Eukaryota</taxon>
        <taxon>Sar</taxon>
        <taxon>Alveolata</taxon>
        <taxon>Ciliophora</taxon>
        <taxon>Intramacronucleata</taxon>
        <taxon>Oligohymenophorea</taxon>
        <taxon>Peniculida</taxon>
        <taxon>Parameciidae</taxon>
        <taxon>Paramecium</taxon>
    </lineage>
</organism>
<dbReference type="HOGENOM" id="CLU_1646997_0_0_1"/>
<dbReference type="SUPFAM" id="SSF48452">
    <property type="entry name" value="TPR-like"/>
    <property type="match status" value="1"/>
</dbReference>
<keyword evidence="2" id="KW-0802">TPR repeat</keyword>
<sequence>MNKKLAYSYVKIKMILENFLTTCYIRVQLNEKQKCFEQILELYDLTIQKYPSENEFLHMKATVLLNFNKLDESLELCDQIISQSPQQLNGYILKSKVLIQCGKLDEVIELWRQCVQQFCEVPEVYRFLSLLQQNLFSYSIREKKILRGASYSVQQGYIKVS</sequence>
<dbReference type="Proteomes" id="UP000000600">
    <property type="component" value="Unassembled WGS sequence"/>
</dbReference>
<keyword evidence="1" id="KW-0677">Repeat</keyword>
<dbReference type="Gene3D" id="1.25.40.10">
    <property type="entry name" value="Tetratricopeptide repeat domain"/>
    <property type="match status" value="1"/>
</dbReference>
<dbReference type="KEGG" id="ptm:GSPATT00029534001"/>
<protein>
    <recommendedName>
        <fullName evidence="5">ER membrane protein complex subunit 2</fullName>
    </recommendedName>
</protein>
<dbReference type="GeneID" id="5012086"/>
<evidence type="ECO:0008006" key="5">
    <source>
        <dbReference type="Google" id="ProtNLM"/>
    </source>
</evidence>
<name>A0BK37_PARTE</name>
<evidence type="ECO:0000256" key="1">
    <source>
        <dbReference type="ARBA" id="ARBA00022737"/>
    </source>
</evidence>
<dbReference type="InterPro" id="IPR011990">
    <property type="entry name" value="TPR-like_helical_dom_sf"/>
</dbReference>
<keyword evidence="4" id="KW-1185">Reference proteome</keyword>
<dbReference type="RefSeq" id="XP_001426302.1">
    <property type="nucleotide sequence ID" value="XM_001426265.1"/>
</dbReference>
<dbReference type="InterPro" id="IPR051685">
    <property type="entry name" value="Ycf3/AcsC/BcsC/TPR_MFPF"/>
</dbReference>
<dbReference type="PANTHER" id="PTHR44943">
    <property type="entry name" value="CELLULOSE SYNTHASE OPERON PROTEIN C"/>
    <property type="match status" value="1"/>
</dbReference>
<dbReference type="InParanoid" id="A0BK37"/>
<evidence type="ECO:0000313" key="4">
    <source>
        <dbReference type="Proteomes" id="UP000000600"/>
    </source>
</evidence>
<dbReference type="OrthoDB" id="319303at2759"/>
<evidence type="ECO:0000256" key="2">
    <source>
        <dbReference type="ARBA" id="ARBA00022803"/>
    </source>
</evidence>
<accession>A0BK37</accession>